<accession>A0ABT3PW76</accession>
<keyword evidence="1" id="KW-0812">Transmembrane</keyword>
<sequence>MGTSRFAALTFYSIAILTASVLVIGFFLLLDWPLMAEIPIGIVSFIYLVVFSRYLFNNWESIKSVVMNGATDHVGSSLFDNQYSSSEENHLS</sequence>
<dbReference type="EMBL" id="JAJNDC010000001">
    <property type="protein sequence ID" value="MCW9712109.1"/>
    <property type="molecule type" value="Genomic_DNA"/>
</dbReference>
<dbReference type="Proteomes" id="UP001207337">
    <property type="component" value="Unassembled WGS sequence"/>
</dbReference>
<evidence type="ECO:0000256" key="1">
    <source>
        <dbReference type="SAM" id="Phobius"/>
    </source>
</evidence>
<protein>
    <submittedName>
        <fullName evidence="2">Uncharacterized protein</fullName>
    </submittedName>
</protein>
<proteinExistence type="predicted"/>
<feature type="transmembrane region" description="Helical" evidence="1">
    <location>
        <begin position="7"/>
        <end position="30"/>
    </location>
</feature>
<name>A0ABT3PW76_9BACT</name>
<reference evidence="2 3" key="1">
    <citation type="submission" date="2021-11" db="EMBL/GenBank/DDBJ databases">
        <title>Aliifidinibius sp. nov., a new bacterium isolated from saline soil.</title>
        <authorList>
            <person name="Galisteo C."/>
            <person name="De La Haba R."/>
            <person name="Sanchez-Porro C."/>
            <person name="Ventosa A."/>
        </authorList>
    </citation>
    <scope>NUCLEOTIDE SEQUENCE [LARGE SCALE GENOMIC DNA]</scope>
    <source>
        <strain evidence="2 3">KACC 190600</strain>
    </source>
</reference>
<gene>
    <name evidence="2" type="ORF">LQ318_04245</name>
</gene>
<organism evidence="2 3">
    <name type="scientific">Fodinibius salicampi</name>
    <dbReference type="NCBI Taxonomy" id="1920655"/>
    <lineage>
        <taxon>Bacteria</taxon>
        <taxon>Pseudomonadati</taxon>
        <taxon>Balneolota</taxon>
        <taxon>Balneolia</taxon>
        <taxon>Balneolales</taxon>
        <taxon>Balneolaceae</taxon>
        <taxon>Fodinibius</taxon>
    </lineage>
</organism>
<keyword evidence="1" id="KW-1133">Transmembrane helix</keyword>
<evidence type="ECO:0000313" key="2">
    <source>
        <dbReference type="EMBL" id="MCW9712109.1"/>
    </source>
</evidence>
<keyword evidence="3" id="KW-1185">Reference proteome</keyword>
<evidence type="ECO:0000313" key="3">
    <source>
        <dbReference type="Proteomes" id="UP001207337"/>
    </source>
</evidence>
<keyword evidence="1" id="KW-0472">Membrane</keyword>
<comment type="caution">
    <text evidence="2">The sequence shown here is derived from an EMBL/GenBank/DDBJ whole genome shotgun (WGS) entry which is preliminary data.</text>
</comment>
<feature type="transmembrane region" description="Helical" evidence="1">
    <location>
        <begin position="36"/>
        <end position="56"/>
    </location>
</feature>
<dbReference type="RefSeq" id="WP_265787809.1">
    <property type="nucleotide sequence ID" value="NZ_BAABRS010000001.1"/>
</dbReference>